<organism evidence="2 3">
    <name type="scientific">Burkholderia thailandensis</name>
    <dbReference type="NCBI Taxonomy" id="57975"/>
    <lineage>
        <taxon>Bacteria</taxon>
        <taxon>Pseudomonadati</taxon>
        <taxon>Pseudomonadota</taxon>
        <taxon>Betaproteobacteria</taxon>
        <taxon>Burkholderiales</taxon>
        <taxon>Burkholderiaceae</taxon>
        <taxon>Burkholderia</taxon>
        <taxon>pseudomallei group</taxon>
    </lineage>
</organism>
<dbReference type="EMBL" id="QXCT01000002">
    <property type="protein sequence ID" value="MDW9254332.1"/>
    <property type="molecule type" value="Genomic_DNA"/>
</dbReference>
<proteinExistence type="predicted"/>
<name>A0AAW9CV87_BURTH</name>
<evidence type="ECO:0000256" key="1">
    <source>
        <dbReference type="SAM" id="MobiDB-lite"/>
    </source>
</evidence>
<dbReference type="AlphaFoldDB" id="A0AAW9CV87"/>
<protein>
    <submittedName>
        <fullName evidence="2">Uncharacterized protein</fullName>
    </submittedName>
</protein>
<evidence type="ECO:0000313" key="2">
    <source>
        <dbReference type="EMBL" id="MDW9254332.1"/>
    </source>
</evidence>
<sequence length="73" mass="7988">MTRCIRKTHARPSRSHRYRASRTQGGTGNAGSPGATRVTGYRDHCTCNAAPPFDRTQSDRKTLGLRSDGVNGR</sequence>
<gene>
    <name evidence="2" type="ORF">C7S16_2841</name>
</gene>
<feature type="region of interest" description="Disordered" evidence="1">
    <location>
        <begin position="1"/>
        <end position="73"/>
    </location>
</feature>
<dbReference type="Proteomes" id="UP001272137">
    <property type="component" value="Unassembled WGS sequence"/>
</dbReference>
<comment type="caution">
    <text evidence="2">The sequence shown here is derived from an EMBL/GenBank/DDBJ whole genome shotgun (WGS) entry which is preliminary data.</text>
</comment>
<feature type="compositionally biased region" description="Basic residues" evidence="1">
    <location>
        <begin position="1"/>
        <end position="20"/>
    </location>
</feature>
<accession>A0AAW9CV87</accession>
<evidence type="ECO:0000313" key="3">
    <source>
        <dbReference type="Proteomes" id="UP001272137"/>
    </source>
</evidence>
<reference evidence="2" key="1">
    <citation type="submission" date="2018-08" db="EMBL/GenBank/DDBJ databases">
        <title>Identification of Burkholderia cepacia strains that express a Burkholderia pseudomallei-like capsular polysaccharide.</title>
        <authorList>
            <person name="Burtnick M.N."/>
            <person name="Vongsouvath M."/>
            <person name="Newton P."/>
            <person name="Wuthiekanun V."/>
            <person name="Limmathurotsakul D."/>
            <person name="Brett P.J."/>
            <person name="Chantratita N."/>
            <person name="Dance D.A."/>
        </authorList>
    </citation>
    <scope>NUCLEOTIDE SEQUENCE</scope>
    <source>
        <strain evidence="2">SBXCC001</strain>
    </source>
</reference>